<accession>A0A4C1YLF6</accession>
<gene>
    <name evidence="1" type="ORF">EVAR_98552_1</name>
</gene>
<keyword evidence="2" id="KW-1185">Reference proteome</keyword>
<dbReference type="Proteomes" id="UP000299102">
    <property type="component" value="Unassembled WGS sequence"/>
</dbReference>
<dbReference type="EMBL" id="BGZK01001258">
    <property type="protein sequence ID" value="GBP75702.1"/>
    <property type="molecule type" value="Genomic_DNA"/>
</dbReference>
<name>A0A4C1YLF6_EUMVA</name>
<dbReference type="AlphaFoldDB" id="A0A4C1YLF6"/>
<comment type="caution">
    <text evidence="1">The sequence shown here is derived from an EMBL/GenBank/DDBJ whole genome shotgun (WGS) entry which is preliminary data.</text>
</comment>
<sequence length="104" mass="11820">MLRELNDRYGFGFIRLSDIDLKSSHSTSMDTALVSVSYKAARGLLLDLPMYVHPLSVWHSLVPTHRGIRLPVRHVGTLIIIRTEHAWSRILSENTYAAIRHAVT</sequence>
<protein>
    <submittedName>
        <fullName evidence="1">Uncharacterized protein</fullName>
    </submittedName>
</protein>
<evidence type="ECO:0000313" key="2">
    <source>
        <dbReference type="Proteomes" id="UP000299102"/>
    </source>
</evidence>
<evidence type="ECO:0000313" key="1">
    <source>
        <dbReference type="EMBL" id="GBP75702.1"/>
    </source>
</evidence>
<organism evidence="1 2">
    <name type="scientific">Eumeta variegata</name>
    <name type="common">Bagworm moth</name>
    <name type="synonym">Eumeta japonica</name>
    <dbReference type="NCBI Taxonomy" id="151549"/>
    <lineage>
        <taxon>Eukaryota</taxon>
        <taxon>Metazoa</taxon>
        <taxon>Ecdysozoa</taxon>
        <taxon>Arthropoda</taxon>
        <taxon>Hexapoda</taxon>
        <taxon>Insecta</taxon>
        <taxon>Pterygota</taxon>
        <taxon>Neoptera</taxon>
        <taxon>Endopterygota</taxon>
        <taxon>Lepidoptera</taxon>
        <taxon>Glossata</taxon>
        <taxon>Ditrysia</taxon>
        <taxon>Tineoidea</taxon>
        <taxon>Psychidae</taxon>
        <taxon>Oiketicinae</taxon>
        <taxon>Eumeta</taxon>
    </lineage>
</organism>
<reference evidence="1 2" key="1">
    <citation type="journal article" date="2019" name="Commun. Biol.">
        <title>The bagworm genome reveals a unique fibroin gene that provides high tensile strength.</title>
        <authorList>
            <person name="Kono N."/>
            <person name="Nakamura H."/>
            <person name="Ohtoshi R."/>
            <person name="Tomita M."/>
            <person name="Numata K."/>
            <person name="Arakawa K."/>
        </authorList>
    </citation>
    <scope>NUCLEOTIDE SEQUENCE [LARGE SCALE GENOMIC DNA]</scope>
</reference>
<proteinExistence type="predicted"/>